<dbReference type="AlphaFoldDB" id="A0AAU7PJU3"/>
<dbReference type="InterPro" id="IPR001034">
    <property type="entry name" value="DeoR_HTH"/>
</dbReference>
<reference evidence="4" key="1">
    <citation type="submission" date="2024-06" db="EMBL/GenBank/DDBJ databases">
        <title>Lacrimispora cavernae sp. nov., a novel anaerobe isolated from bat guano pile inside a cave.</title>
        <authorList>
            <person name="Miller S.L."/>
            <person name="Lu N."/>
            <person name="King J."/>
            <person name="Sankaranarayanan K."/>
            <person name="Lawson P.A."/>
        </authorList>
    </citation>
    <scope>NUCLEOTIDE SEQUENCE</scope>
    <source>
        <strain evidence="4">BS-2</strain>
    </source>
</reference>
<dbReference type="InterPro" id="IPR057727">
    <property type="entry name" value="WCX_dom"/>
</dbReference>
<dbReference type="PROSITE" id="PS51000">
    <property type="entry name" value="HTH_DEOR_2"/>
    <property type="match status" value="1"/>
</dbReference>
<dbReference type="InterPro" id="IPR036390">
    <property type="entry name" value="WH_DNA-bd_sf"/>
</dbReference>
<proteinExistence type="predicted"/>
<evidence type="ECO:0000256" key="2">
    <source>
        <dbReference type="ARBA" id="ARBA00023163"/>
    </source>
</evidence>
<keyword evidence="2" id="KW-0804">Transcription</keyword>
<dbReference type="SUPFAM" id="SSF46785">
    <property type="entry name" value="Winged helix' DNA-binding domain"/>
    <property type="match status" value="1"/>
</dbReference>
<evidence type="ECO:0000259" key="3">
    <source>
        <dbReference type="PROSITE" id="PS51000"/>
    </source>
</evidence>
<dbReference type="GO" id="GO:0003700">
    <property type="term" value="F:DNA-binding transcription factor activity"/>
    <property type="evidence" value="ECO:0007669"/>
    <property type="project" value="InterPro"/>
</dbReference>
<dbReference type="PROSITE" id="PS52050">
    <property type="entry name" value="WYL"/>
    <property type="match status" value="1"/>
</dbReference>
<sequence>MKIDRLIGILSILLQEEKVTASYLAEIFEVSRRTINRDVEVLLRAGIPLATSQGKNGGISIMPAYRIDRTVLTSSEMQSILTGLRSLDSVAGTSRYQQLMKKLSVDQASVQVPESHIMINLSSWYKSSLSPKIELIQEAIEASHSIKFYYYAPGGETERIIDPYLLVFQWSSWYVWGYCRERKDFRMFKLNRIQELGDTGEHYERLPIPPFECFPENPYPVSFNVTAVCEPGIKWRLIEEFGIGCFKEQEDGKLLFEAGFSNKDNLFGWLLSMGDQVELMEPEEFRKDMEELAMGIYEKYAGKRKGLLLADRAKEGYNKT</sequence>
<evidence type="ECO:0000256" key="1">
    <source>
        <dbReference type="ARBA" id="ARBA00023015"/>
    </source>
</evidence>
<dbReference type="PANTHER" id="PTHR34580">
    <property type="match status" value="1"/>
</dbReference>
<feature type="domain" description="HTH deoR-type" evidence="3">
    <location>
        <begin position="2"/>
        <end position="61"/>
    </location>
</feature>
<dbReference type="PANTHER" id="PTHR34580:SF1">
    <property type="entry name" value="PROTEIN PAFC"/>
    <property type="match status" value="1"/>
</dbReference>
<gene>
    <name evidence="4" type="ORF">ABFV83_11695</name>
</gene>
<dbReference type="Pfam" id="PF08279">
    <property type="entry name" value="HTH_11"/>
    <property type="match status" value="1"/>
</dbReference>
<dbReference type="RefSeq" id="WP_349944033.1">
    <property type="nucleotide sequence ID" value="NZ_CP157940.1"/>
</dbReference>
<dbReference type="PIRSF" id="PIRSF016838">
    <property type="entry name" value="PafC"/>
    <property type="match status" value="1"/>
</dbReference>
<keyword evidence="1" id="KW-0805">Transcription regulation</keyword>
<dbReference type="InterPro" id="IPR013196">
    <property type="entry name" value="HTH_11"/>
</dbReference>
<dbReference type="InterPro" id="IPR036388">
    <property type="entry name" value="WH-like_DNA-bd_sf"/>
</dbReference>
<name>A0AAU7PJU3_9FIRM</name>
<dbReference type="EMBL" id="CP157940">
    <property type="protein sequence ID" value="XBS52502.1"/>
    <property type="molecule type" value="Genomic_DNA"/>
</dbReference>
<dbReference type="InterPro" id="IPR051534">
    <property type="entry name" value="CBASS_pafABC_assoc_protein"/>
</dbReference>
<evidence type="ECO:0000313" key="4">
    <source>
        <dbReference type="EMBL" id="XBS52502.1"/>
    </source>
</evidence>
<dbReference type="InterPro" id="IPR028349">
    <property type="entry name" value="PafC-like"/>
</dbReference>
<accession>A0AAU7PJU3</accession>
<organism evidence="4">
    <name type="scientific">Lacrimispora sp. BS-2</name>
    <dbReference type="NCBI Taxonomy" id="3151850"/>
    <lineage>
        <taxon>Bacteria</taxon>
        <taxon>Bacillati</taxon>
        <taxon>Bacillota</taxon>
        <taxon>Clostridia</taxon>
        <taxon>Lachnospirales</taxon>
        <taxon>Lachnospiraceae</taxon>
        <taxon>Lacrimispora</taxon>
    </lineage>
</organism>
<dbReference type="InterPro" id="IPR026881">
    <property type="entry name" value="WYL_dom"/>
</dbReference>
<dbReference type="Gene3D" id="1.10.10.10">
    <property type="entry name" value="Winged helix-like DNA-binding domain superfamily/Winged helix DNA-binding domain"/>
    <property type="match status" value="1"/>
</dbReference>
<protein>
    <submittedName>
        <fullName evidence="4">YafY family protein</fullName>
    </submittedName>
</protein>
<dbReference type="Pfam" id="PF13280">
    <property type="entry name" value="WYL"/>
    <property type="match status" value="1"/>
</dbReference>
<dbReference type="Pfam" id="PF25583">
    <property type="entry name" value="WCX"/>
    <property type="match status" value="1"/>
</dbReference>